<sequence length="200" mass="21939">MSGFHEVRFPPDISYGASGGPGYSTTVVTTVSGHERRNANWAQARGRWNVAHGLKKREQVAALIAFFRARKGRAYGFRFKDWTDFQAFAQVVGVGDGTTKTFQLVKHYPSGGEIETRVITKPVAGTVKVYRDGVEATSGWTVNTATGLVTFTVAPAAGVQVTADFEFDVPARFDSDQMDITIETYQLGSWGQIIILEIRP</sequence>
<accession>A0A4S2H5G2</accession>
<reference evidence="2 3" key="1">
    <citation type="journal article" date="2017" name="Int. J. Syst. Evol. Microbiol.">
        <title>Marinicauda algicola sp. nov., isolated from a marine red alga Rhodosorus marinus.</title>
        <authorList>
            <person name="Jeong S.E."/>
            <person name="Jeon S.H."/>
            <person name="Chun B.H."/>
            <person name="Kim D.W."/>
            <person name="Jeon C.O."/>
        </authorList>
    </citation>
    <scope>NUCLEOTIDE SEQUENCE [LARGE SCALE GENOMIC DNA]</scope>
    <source>
        <strain evidence="2 3">JCM 31718</strain>
    </source>
</reference>
<evidence type="ECO:0000313" key="3">
    <source>
        <dbReference type="Proteomes" id="UP000308054"/>
    </source>
</evidence>
<gene>
    <name evidence="2" type="ORF">E5163_05930</name>
</gene>
<dbReference type="OrthoDB" id="1685145at2"/>
<dbReference type="Proteomes" id="UP000308054">
    <property type="component" value="Unassembled WGS sequence"/>
</dbReference>
<dbReference type="RefSeq" id="WP_135995149.1">
    <property type="nucleotide sequence ID" value="NZ_CP071057.1"/>
</dbReference>
<dbReference type="InterPro" id="IPR011740">
    <property type="entry name" value="DUF2460"/>
</dbReference>
<feature type="domain" description="DUF2460" evidence="1">
    <location>
        <begin position="5"/>
        <end position="199"/>
    </location>
</feature>
<dbReference type="AlphaFoldDB" id="A0A4S2H5G2"/>
<name>A0A4S2H5G2_9PROT</name>
<dbReference type="EMBL" id="SRXW01000001">
    <property type="protein sequence ID" value="TGY90651.1"/>
    <property type="molecule type" value="Genomic_DNA"/>
</dbReference>
<protein>
    <submittedName>
        <fullName evidence="2">TIGR02217 family protein</fullName>
    </submittedName>
</protein>
<comment type="caution">
    <text evidence="2">The sequence shown here is derived from an EMBL/GenBank/DDBJ whole genome shotgun (WGS) entry which is preliminary data.</text>
</comment>
<dbReference type="NCBIfam" id="TIGR02217">
    <property type="entry name" value="chp_TIGR02217"/>
    <property type="match status" value="1"/>
</dbReference>
<organism evidence="2 3">
    <name type="scientific">Marinicauda algicola</name>
    <dbReference type="NCBI Taxonomy" id="2029849"/>
    <lineage>
        <taxon>Bacteria</taxon>
        <taxon>Pseudomonadati</taxon>
        <taxon>Pseudomonadota</taxon>
        <taxon>Alphaproteobacteria</taxon>
        <taxon>Maricaulales</taxon>
        <taxon>Maricaulaceae</taxon>
        <taxon>Marinicauda</taxon>
    </lineage>
</organism>
<dbReference type="Pfam" id="PF09343">
    <property type="entry name" value="DUF2460"/>
    <property type="match status" value="1"/>
</dbReference>
<proteinExistence type="predicted"/>
<evidence type="ECO:0000259" key="1">
    <source>
        <dbReference type="Pfam" id="PF09343"/>
    </source>
</evidence>
<keyword evidence="3" id="KW-1185">Reference proteome</keyword>
<evidence type="ECO:0000313" key="2">
    <source>
        <dbReference type="EMBL" id="TGY90651.1"/>
    </source>
</evidence>